<protein>
    <recommendedName>
        <fullName evidence="3 6">Signal peptidase I</fullName>
        <ecNumber evidence="3 6">3.4.21.89</ecNumber>
    </recommendedName>
</protein>
<gene>
    <name evidence="9" type="primary">lepB</name>
    <name evidence="9" type="ORF">ABNX05_14590</name>
</gene>
<organism evidence="9 10">
    <name type="scientific">Lysinibacillus zambalensis</name>
    <dbReference type="NCBI Taxonomy" id="3160866"/>
    <lineage>
        <taxon>Bacteria</taxon>
        <taxon>Bacillati</taxon>
        <taxon>Bacillota</taxon>
        <taxon>Bacilli</taxon>
        <taxon>Bacillales</taxon>
        <taxon>Bacillaceae</taxon>
        <taxon>Lysinibacillus</taxon>
    </lineage>
</organism>
<dbReference type="PROSITE" id="PS00761">
    <property type="entry name" value="SPASE_I_3"/>
    <property type="match status" value="1"/>
</dbReference>
<dbReference type="PROSITE" id="PS00501">
    <property type="entry name" value="SPASE_I_1"/>
    <property type="match status" value="1"/>
</dbReference>
<dbReference type="Pfam" id="PF10502">
    <property type="entry name" value="Peptidase_S26"/>
    <property type="match status" value="1"/>
</dbReference>
<comment type="catalytic activity">
    <reaction evidence="1 6">
        <text>Cleavage of hydrophobic, N-terminal signal or leader sequences from secreted and periplasmic proteins.</text>
        <dbReference type="EC" id="3.4.21.89"/>
    </reaction>
</comment>
<evidence type="ECO:0000256" key="5">
    <source>
        <dbReference type="ARBA" id="ARBA00022801"/>
    </source>
</evidence>
<dbReference type="Gene3D" id="2.10.109.10">
    <property type="entry name" value="Umud Fragment, subunit A"/>
    <property type="match status" value="1"/>
</dbReference>
<feature type="domain" description="Peptidase S26" evidence="8">
    <location>
        <begin position="11"/>
        <end position="179"/>
    </location>
</feature>
<sequence>MTQKQTKNEFWSWFKVIGIAIIFTMSVRYFILSPVVVKGASMEPTFETGDKVIVNKVGPRITNYDRFDVIVFETKEDKHYIKRIIGLPGDHVAYKDDVLFINGEAFDEPYLTEYKEGLLDKGDFTYDFTLEEQLEEMTVPEGHFFVLGDNRRRSIDSRSSDIGFVSQDTILGTTDFILWPFERLGSTH</sequence>
<dbReference type="EMBL" id="JBEGDG010000010">
    <property type="protein sequence ID" value="MEQ6355854.1"/>
    <property type="molecule type" value="Genomic_DNA"/>
</dbReference>
<evidence type="ECO:0000256" key="6">
    <source>
        <dbReference type="RuleBase" id="RU003993"/>
    </source>
</evidence>
<dbReference type="InterPro" id="IPR019756">
    <property type="entry name" value="Pept_S26A_signal_pept_1_Ser-AS"/>
</dbReference>
<dbReference type="CDD" id="cd06530">
    <property type="entry name" value="S26_SPase_I"/>
    <property type="match status" value="1"/>
</dbReference>
<dbReference type="SUPFAM" id="SSF51306">
    <property type="entry name" value="LexA/Signal peptidase"/>
    <property type="match status" value="1"/>
</dbReference>
<dbReference type="Proteomes" id="UP001478862">
    <property type="component" value="Unassembled WGS sequence"/>
</dbReference>
<keyword evidence="10" id="KW-1185">Reference proteome</keyword>
<name>A0ABV1MVE6_9BACI</name>
<evidence type="ECO:0000256" key="4">
    <source>
        <dbReference type="ARBA" id="ARBA00022670"/>
    </source>
</evidence>
<evidence type="ECO:0000313" key="10">
    <source>
        <dbReference type="Proteomes" id="UP001478862"/>
    </source>
</evidence>
<comment type="subcellular location">
    <subcellularLocation>
        <location evidence="2">Cell membrane</location>
        <topology evidence="2">Single-pass type II membrane protein</topology>
    </subcellularLocation>
    <subcellularLocation>
        <location evidence="7">Membrane</location>
        <topology evidence="7">Single-pass type II membrane protein</topology>
    </subcellularLocation>
</comment>
<keyword evidence="5 6" id="KW-0378">Hydrolase</keyword>
<accession>A0ABV1MVE6</accession>
<evidence type="ECO:0000256" key="7">
    <source>
        <dbReference type="RuleBase" id="RU362042"/>
    </source>
</evidence>
<evidence type="ECO:0000313" key="9">
    <source>
        <dbReference type="EMBL" id="MEQ6355854.1"/>
    </source>
</evidence>
<dbReference type="GO" id="GO:0009003">
    <property type="term" value="F:signal peptidase activity"/>
    <property type="evidence" value="ECO:0007669"/>
    <property type="project" value="UniProtKB-EC"/>
</dbReference>
<evidence type="ECO:0000256" key="2">
    <source>
        <dbReference type="ARBA" id="ARBA00004401"/>
    </source>
</evidence>
<comment type="similarity">
    <text evidence="7">Belongs to the peptidase S26 family.</text>
</comment>
<keyword evidence="6" id="KW-1133">Transmembrane helix</keyword>
<keyword evidence="6" id="KW-0472">Membrane</keyword>
<evidence type="ECO:0000259" key="8">
    <source>
        <dbReference type="Pfam" id="PF10502"/>
    </source>
</evidence>
<dbReference type="PANTHER" id="PTHR43390">
    <property type="entry name" value="SIGNAL PEPTIDASE I"/>
    <property type="match status" value="1"/>
</dbReference>
<comment type="caution">
    <text evidence="9">The sequence shown here is derived from an EMBL/GenBank/DDBJ whole genome shotgun (WGS) entry which is preliminary data.</text>
</comment>
<dbReference type="PROSITE" id="PS00760">
    <property type="entry name" value="SPASE_I_2"/>
    <property type="match status" value="1"/>
</dbReference>
<dbReference type="RefSeq" id="WP_349660376.1">
    <property type="nucleotide sequence ID" value="NZ_JBEGDG010000010.1"/>
</dbReference>
<dbReference type="PANTHER" id="PTHR43390:SF8">
    <property type="entry name" value="SIGNAL PEPTIDASE I"/>
    <property type="match status" value="1"/>
</dbReference>
<dbReference type="InterPro" id="IPR000223">
    <property type="entry name" value="Pept_S26A_signal_pept_1"/>
</dbReference>
<evidence type="ECO:0000256" key="1">
    <source>
        <dbReference type="ARBA" id="ARBA00000677"/>
    </source>
</evidence>
<dbReference type="PRINTS" id="PR00727">
    <property type="entry name" value="LEADERPTASE"/>
</dbReference>
<dbReference type="NCBIfam" id="TIGR02227">
    <property type="entry name" value="sigpep_I_bact"/>
    <property type="match status" value="1"/>
</dbReference>
<reference evidence="9 10" key="1">
    <citation type="submission" date="2024-06" db="EMBL/GenBank/DDBJ databases">
        <title>Lysinibacillus zambalefons sp. nov., a Novel Firmicute Isolated from the Poon Bato Zambales Hyperalkaline Spring.</title>
        <authorList>
            <person name="Aja J.A."/>
            <person name="Lazaro J.E.H."/>
            <person name="Llorin L.D."/>
            <person name="Lim K.R."/>
            <person name="Teodosio J."/>
            <person name="Dalisay D.S."/>
        </authorList>
    </citation>
    <scope>NUCLEOTIDE SEQUENCE [LARGE SCALE GENOMIC DNA]</scope>
    <source>
        <strain evidence="9 10">M3</strain>
    </source>
</reference>
<dbReference type="EC" id="3.4.21.89" evidence="3 6"/>
<proteinExistence type="inferred from homology"/>
<dbReference type="InterPro" id="IPR036286">
    <property type="entry name" value="LexA/Signal_pep-like_sf"/>
</dbReference>
<dbReference type="InterPro" id="IPR019757">
    <property type="entry name" value="Pept_S26A_signal_pept_1_Lys-AS"/>
</dbReference>
<dbReference type="InterPro" id="IPR019758">
    <property type="entry name" value="Pept_S26A_signal_pept_1_CS"/>
</dbReference>
<feature type="transmembrane region" description="Helical" evidence="6">
    <location>
        <begin position="12"/>
        <end position="31"/>
    </location>
</feature>
<evidence type="ECO:0000256" key="3">
    <source>
        <dbReference type="ARBA" id="ARBA00013208"/>
    </source>
</evidence>
<keyword evidence="6" id="KW-0812">Transmembrane</keyword>
<dbReference type="InterPro" id="IPR019533">
    <property type="entry name" value="Peptidase_S26"/>
</dbReference>
<keyword evidence="4 6" id="KW-0645">Protease</keyword>